<sequence>MGVPRHLGWNYDWPTPPPIVEPVVKPDGEIDVFFPVTAKELREARLPLNSAPGPDSFTAPLLRAVPPTILRVLLNLLMLLGRVPAEFQAGRTVFISKSKPAMEAGHFRPITVAPVIQRLLHKLLARRLTAAVGLNFRQRAFNLWAGARRVSTEANVGGAVQAGLADNFVSYARDLYRASQSILSYEGESLLVEPTTGVRQRDRLSPTIFNLVLDEYLATTDTNFGITSGEFRLDVMALTDHLLVFAPPGRGRRRGGVNQDFRELLQKITRAPLKPQQRFFILRDFLLPRLHHRLVLGLWGIGTLSKLDRMSRATIRKWLALPHDTTVGYFHIPVSEGGLGVTSLRTAVPGMTLARIKGLRFSVYPGCEAALRCRMLLDQVRCTQQPVSLNGIPLTIKAEVRKYWAGRLHGSYDGAALRDTRHVPAAQPWISNGNRLLPGRHYVNVTKLRVNALPNLSRTKRGRTDDVSCRAGCSARESLGHVL</sequence>
<evidence type="ECO:0000313" key="2">
    <source>
        <dbReference type="Proteomes" id="UP000805193"/>
    </source>
</evidence>
<keyword evidence="2" id="KW-1185">Reference proteome</keyword>
<comment type="caution">
    <text evidence="1">The sequence shown here is derived from an EMBL/GenBank/DDBJ whole genome shotgun (WGS) entry which is preliminary data.</text>
</comment>
<protein>
    <submittedName>
        <fullName evidence="1">Uncharacterized protein</fullName>
    </submittedName>
</protein>
<dbReference type="EMBL" id="JABSTQ010007537">
    <property type="protein sequence ID" value="KAG0435567.1"/>
    <property type="molecule type" value="Genomic_DNA"/>
</dbReference>
<proteinExistence type="predicted"/>
<name>A0AC60QKY7_IXOPE</name>
<reference evidence="1 2" key="1">
    <citation type="journal article" date="2020" name="Cell">
        <title>Large-Scale Comparative Analyses of Tick Genomes Elucidate Their Genetic Diversity and Vector Capacities.</title>
        <authorList>
            <consortium name="Tick Genome and Microbiome Consortium (TIGMIC)"/>
            <person name="Jia N."/>
            <person name="Wang J."/>
            <person name="Shi W."/>
            <person name="Du L."/>
            <person name="Sun Y."/>
            <person name="Zhan W."/>
            <person name="Jiang J.F."/>
            <person name="Wang Q."/>
            <person name="Zhang B."/>
            <person name="Ji P."/>
            <person name="Bell-Sakyi L."/>
            <person name="Cui X.M."/>
            <person name="Yuan T.T."/>
            <person name="Jiang B.G."/>
            <person name="Yang W.F."/>
            <person name="Lam T.T."/>
            <person name="Chang Q.C."/>
            <person name="Ding S.J."/>
            <person name="Wang X.J."/>
            <person name="Zhu J.G."/>
            <person name="Ruan X.D."/>
            <person name="Zhao L."/>
            <person name="Wei J.T."/>
            <person name="Ye R.Z."/>
            <person name="Que T.C."/>
            <person name="Du C.H."/>
            <person name="Zhou Y.H."/>
            <person name="Cheng J.X."/>
            <person name="Dai P.F."/>
            <person name="Guo W.B."/>
            <person name="Han X.H."/>
            <person name="Huang E.J."/>
            <person name="Li L.F."/>
            <person name="Wei W."/>
            <person name="Gao Y.C."/>
            <person name="Liu J.Z."/>
            <person name="Shao H.Z."/>
            <person name="Wang X."/>
            <person name="Wang C.C."/>
            <person name="Yang T.C."/>
            <person name="Huo Q.B."/>
            <person name="Li W."/>
            <person name="Chen H.Y."/>
            <person name="Chen S.E."/>
            <person name="Zhou L.G."/>
            <person name="Ni X.B."/>
            <person name="Tian J.H."/>
            <person name="Sheng Y."/>
            <person name="Liu T."/>
            <person name="Pan Y.S."/>
            <person name="Xia L.Y."/>
            <person name="Li J."/>
            <person name="Zhao F."/>
            <person name="Cao W.C."/>
        </authorList>
    </citation>
    <scope>NUCLEOTIDE SEQUENCE [LARGE SCALE GENOMIC DNA]</scope>
    <source>
        <strain evidence="1">Iper-2018</strain>
    </source>
</reference>
<organism evidence="1 2">
    <name type="scientific">Ixodes persulcatus</name>
    <name type="common">Taiga tick</name>
    <dbReference type="NCBI Taxonomy" id="34615"/>
    <lineage>
        <taxon>Eukaryota</taxon>
        <taxon>Metazoa</taxon>
        <taxon>Ecdysozoa</taxon>
        <taxon>Arthropoda</taxon>
        <taxon>Chelicerata</taxon>
        <taxon>Arachnida</taxon>
        <taxon>Acari</taxon>
        <taxon>Parasitiformes</taxon>
        <taxon>Ixodida</taxon>
        <taxon>Ixodoidea</taxon>
        <taxon>Ixodidae</taxon>
        <taxon>Ixodinae</taxon>
        <taxon>Ixodes</taxon>
    </lineage>
</organism>
<evidence type="ECO:0000313" key="1">
    <source>
        <dbReference type="EMBL" id="KAG0435567.1"/>
    </source>
</evidence>
<gene>
    <name evidence="1" type="ORF">HPB47_018411</name>
</gene>
<accession>A0AC60QKY7</accession>
<dbReference type="Proteomes" id="UP000805193">
    <property type="component" value="Unassembled WGS sequence"/>
</dbReference>